<evidence type="ECO:0000259" key="1">
    <source>
        <dbReference type="Pfam" id="PF13788"/>
    </source>
</evidence>
<gene>
    <name evidence="2" type="ORF">GCM10010979_06140</name>
</gene>
<evidence type="ECO:0000313" key="3">
    <source>
        <dbReference type="Proteomes" id="UP000606922"/>
    </source>
</evidence>
<protein>
    <recommendedName>
        <fullName evidence="1">DUF4180 domain-containing protein</fullName>
    </recommendedName>
</protein>
<evidence type="ECO:0000313" key="2">
    <source>
        <dbReference type="EMBL" id="GGA94409.1"/>
    </source>
</evidence>
<dbReference type="InterPro" id="IPR025438">
    <property type="entry name" value="DUF4180"/>
</dbReference>
<dbReference type="AlphaFoldDB" id="A0A916SCL0"/>
<proteinExistence type="predicted"/>
<accession>A0A916SCL0</accession>
<sequence length="134" mass="14746">MRPAALEHYRVSMRIEGVGGTRILFLETDGPALSTAEETSDLIGNAWFEHVGVVAIPVERIDPAFFDLSSQFAGQFAQKAVNYRVTVAVIGDIGAFESRSAAFRDFVWESNRGEHIWFVPDEATLTGKLATRAV</sequence>
<keyword evidence="3" id="KW-1185">Reference proteome</keyword>
<dbReference type="EMBL" id="BMGB01000001">
    <property type="protein sequence ID" value="GGA94409.1"/>
    <property type="molecule type" value="Genomic_DNA"/>
</dbReference>
<name>A0A916SCL0_9MICO</name>
<organism evidence="2 3">
    <name type="scientific">Conyzicola nivalis</name>
    <dbReference type="NCBI Taxonomy" id="1477021"/>
    <lineage>
        <taxon>Bacteria</taxon>
        <taxon>Bacillati</taxon>
        <taxon>Actinomycetota</taxon>
        <taxon>Actinomycetes</taxon>
        <taxon>Micrococcales</taxon>
        <taxon>Microbacteriaceae</taxon>
        <taxon>Conyzicola</taxon>
    </lineage>
</organism>
<comment type="caution">
    <text evidence="2">The sequence shown here is derived from an EMBL/GenBank/DDBJ whole genome shotgun (WGS) entry which is preliminary data.</text>
</comment>
<dbReference type="Proteomes" id="UP000606922">
    <property type="component" value="Unassembled WGS sequence"/>
</dbReference>
<reference evidence="2" key="2">
    <citation type="submission" date="2020-09" db="EMBL/GenBank/DDBJ databases">
        <authorList>
            <person name="Sun Q."/>
            <person name="Zhou Y."/>
        </authorList>
    </citation>
    <scope>NUCLEOTIDE SEQUENCE</scope>
    <source>
        <strain evidence="2">CGMCC 1.12813</strain>
    </source>
</reference>
<dbReference type="Pfam" id="PF13788">
    <property type="entry name" value="DUF4180"/>
    <property type="match status" value="1"/>
</dbReference>
<feature type="domain" description="DUF4180" evidence="1">
    <location>
        <begin position="20"/>
        <end position="129"/>
    </location>
</feature>
<reference evidence="2" key="1">
    <citation type="journal article" date="2014" name="Int. J. Syst. Evol. Microbiol.">
        <title>Complete genome sequence of Corynebacterium casei LMG S-19264T (=DSM 44701T), isolated from a smear-ripened cheese.</title>
        <authorList>
            <consortium name="US DOE Joint Genome Institute (JGI-PGF)"/>
            <person name="Walter F."/>
            <person name="Albersmeier A."/>
            <person name="Kalinowski J."/>
            <person name="Ruckert C."/>
        </authorList>
    </citation>
    <scope>NUCLEOTIDE SEQUENCE</scope>
    <source>
        <strain evidence="2">CGMCC 1.12813</strain>
    </source>
</reference>